<evidence type="ECO:0000313" key="11">
    <source>
        <dbReference type="Proteomes" id="UP001142489"/>
    </source>
</evidence>
<dbReference type="InterPro" id="IPR019410">
    <property type="entry name" value="Methyltransf_16"/>
</dbReference>
<keyword evidence="11" id="KW-1185">Reference proteome</keyword>
<dbReference type="EMBL" id="JAPFRF010000001">
    <property type="protein sequence ID" value="KAJ7345397.1"/>
    <property type="molecule type" value="Genomic_DNA"/>
</dbReference>
<evidence type="ECO:0000256" key="5">
    <source>
        <dbReference type="ARBA" id="ARBA00022691"/>
    </source>
</evidence>
<sequence length="114" mass="13381">MCELTCRLISKPRAVVQELTWGQDLGTFSPGGYDFVLGADIVYLEETFPDLLQTLDHLCSDWTVILLSCRLRYERDRKFFRMMEGLFSVQELLYDPDNDVHIFKAQKKVQERDL</sequence>
<evidence type="ECO:0000256" key="3">
    <source>
        <dbReference type="ARBA" id="ARBA00022603"/>
    </source>
</evidence>
<organism evidence="10 11">
    <name type="scientific">Phrynocephalus forsythii</name>
    <dbReference type="NCBI Taxonomy" id="171643"/>
    <lineage>
        <taxon>Eukaryota</taxon>
        <taxon>Metazoa</taxon>
        <taxon>Chordata</taxon>
        <taxon>Craniata</taxon>
        <taxon>Vertebrata</taxon>
        <taxon>Euteleostomi</taxon>
        <taxon>Lepidosauria</taxon>
        <taxon>Squamata</taxon>
        <taxon>Bifurcata</taxon>
        <taxon>Unidentata</taxon>
        <taxon>Episquamata</taxon>
        <taxon>Toxicofera</taxon>
        <taxon>Iguania</taxon>
        <taxon>Acrodonta</taxon>
        <taxon>Agamidae</taxon>
        <taxon>Agaminae</taxon>
        <taxon>Phrynocephalus</taxon>
    </lineage>
</organism>
<reference evidence="10" key="1">
    <citation type="journal article" date="2023" name="DNA Res.">
        <title>Chromosome-level genome assembly of Phrynocephalus forsythii using third-generation DNA sequencing and Hi-C analysis.</title>
        <authorList>
            <person name="Qi Y."/>
            <person name="Zhao W."/>
            <person name="Zhao Y."/>
            <person name="Niu C."/>
            <person name="Cao S."/>
            <person name="Zhang Y."/>
        </authorList>
    </citation>
    <scope>NUCLEOTIDE SEQUENCE</scope>
    <source>
        <tissue evidence="10">Muscle</tissue>
    </source>
</reference>
<evidence type="ECO:0000256" key="4">
    <source>
        <dbReference type="ARBA" id="ARBA00022679"/>
    </source>
</evidence>
<proteinExistence type="inferred from homology"/>
<accession>A0A9Q0Y7N3</accession>
<dbReference type="PANTHER" id="PTHR14614:SF14">
    <property type="entry name" value="PROTEIN N-LYSINE METHYLTRANSFERASE METTL21A"/>
    <property type="match status" value="1"/>
</dbReference>
<evidence type="ECO:0000256" key="6">
    <source>
        <dbReference type="ARBA" id="ARBA00038029"/>
    </source>
</evidence>
<protein>
    <recommendedName>
        <fullName evidence="7">Protein N-lysine methyltransferase METTL21A</fullName>
    </recommendedName>
    <alternativeName>
        <fullName evidence="8">Methyltransferase-like protein 21A</fullName>
    </alternativeName>
</protein>
<keyword evidence="2" id="KW-0963">Cytoplasm</keyword>
<dbReference type="Gene3D" id="3.40.50.150">
    <property type="entry name" value="Vaccinia Virus protein VP39"/>
    <property type="match status" value="1"/>
</dbReference>
<evidence type="ECO:0000313" key="10">
    <source>
        <dbReference type="EMBL" id="KAJ7345397.1"/>
    </source>
</evidence>
<dbReference type="AlphaFoldDB" id="A0A9Q0Y7N3"/>
<evidence type="ECO:0000256" key="2">
    <source>
        <dbReference type="ARBA" id="ARBA00022490"/>
    </source>
</evidence>
<evidence type="ECO:0000256" key="7">
    <source>
        <dbReference type="ARBA" id="ARBA00040801"/>
    </source>
</evidence>
<evidence type="ECO:0000256" key="9">
    <source>
        <dbReference type="ARBA" id="ARBA00049497"/>
    </source>
</evidence>
<comment type="similarity">
    <text evidence="6">Belongs to the methyltransferase superfamily. METTL21 family.</text>
</comment>
<comment type="catalytic activity">
    <reaction evidence="9">
        <text>L-lysyl-[protein] + 3 S-adenosyl-L-methionine = N(6),N(6),N(6)-trimethyl-L-lysyl-[protein] + 3 S-adenosyl-L-homocysteine + 3 H(+)</text>
        <dbReference type="Rhea" id="RHEA:54192"/>
        <dbReference type="Rhea" id="RHEA-COMP:9752"/>
        <dbReference type="Rhea" id="RHEA-COMP:13826"/>
        <dbReference type="ChEBI" id="CHEBI:15378"/>
        <dbReference type="ChEBI" id="CHEBI:29969"/>
        <dbReference type="ChEBI" id="CHEBI:57856"/>
        <dbReference type="ChEBI" id="CHEBI:59789"/>
        <dbReference type="ChEBI" id="CHEBI:61961"/>
    </reaction>
    <physiologicalReaction direction="left-to-right" evidence="9">
        <dbReference type="Rhea" id="RHEA:54193"/>
    </physiologicalReaction>
</comment>
<keyword evidence="5" id="KW-0949">S-adenosyl-L-methionine</keyword>
<dbReference type="PANTHER" id="PTHR14614">
    <property type="entry name" value="HEPATOCELLULAR CARCINOMA-ASSOCIATED ANTIGEN"/>
    <property type="match status" value="1"/>
</dbReference>
<dbReference type="GO" id="GO:0005829">
    <property type="term" value="C:cytosol"/>
    <property type="evidence" value="ECO:0007669"/>
    <property type="project" value="TreeGrafter"/>
</dbReference>
<comment type="caution">
    <text evidence="10">The sequence shown here is derived from an EMBL/GenBank/DDBJ whole genome shotgun (WGS) entry which is preliminary data.</text>
</comment>
<comment type="subcellular location">
    <subcellularLocation>
        <location evidence="1">Cytoplasm</location>
    </subcellularLocation>
</comment>
<dbReference type="InterPro" id="IPR029063">
    <property type="entry name" value="SAM-dependent_MTases_sf"/>
</dbReference>
<keyword evidence="4" id="KW-0808">Transferase</keyword>
<evidence type="ECO:0000256" key="1">
    <source>
        <dbReference type="ARBA" id="ARBA00004496"/>
    </source>
</evidence>
<dbReference type="OrthoDB" id="413520at2759"/>
<dbReference type="Proteomes" id="UP001142489">
    <property type="component" value="Unassembled WGS sequence"/>
</dbReference>
<gene>
    <name evidence="10" type="ORF">JRQ81_001347</name>
</gene>
<dbReference type="Pfam" id="PF10294">
    <property type="entry name" value="Methyltransf_16"/>
    <property type="match status" value="1"/>
</dbReference>
<dbReference type="GO" id="GO:0008168">
    <property type="term" value="F:methyltransferase activity"/>
    <property type="evidence" value="ECO:0007669"/>
    <property type="project" value="UniProtKB-KW"/>
</dbReference>
<evidence type="ECO:0000256" key="8">
    <source>
        <dbReference type="ARBA" id="ARBA00041632"/>
    </source>
</evidence>
<name>A0A9Q0Y7N3_9SAUR</name>
<dbReference type="GO" id="GO:0032259">
    <property type="term" value="P:methylation"/>
    <property type="evidence" value="ECO:0007669"/>
    <property type="project" value="UniProtKB-KW"/>
</dbReference>
<keyword evidence="3" id="KW-0489">Methyltransferase</keyword>
<dbReference type="GO" id="GO:0032991">
    <property type="term" value="C:protein-containing complex"/>
    <property type="evidence" value="ECO:0007669"/>
    <property type="project" value="TreeGrafter"/>
</dbReference>